<evidence type="ECO:0000256" key="11">
    <source>
        <dbReference type="ARBA" id="ARBA00023187"/>
    </source>
</evidence>
<dbReference type="InterPro" id="IPR038959">
    <property type="entry name" value="Prp19"/>
</dbReference>
<dbReference type="Pfam" id="PF00400">
    <property type="entry name" value="WD40"/>
    <property type="match status" value="4"/>
</dbReference>
<dbReference type="SMART" id="SM00320">
    <property type="entry name" value="WD40"/>
    <property type="match status" value="6"/>
</dbReference>
<keyword evidence="18" id="KW-1185">Reference proteome</keyword>
<evidence type="ECO:0000256" key="15">
    <source>
        <dbReference type="RuleBase" id="RU367101"/>
    </source>
</evidence>
<dbReference type="SMART" id="SM00504">
    <property type="entry name" value="Ubox"/>
    <property type="match status" value="1"/>
</dbReference>
<accession>A0AAD5TPZ8</accession>
<comment type="function">
    <text evidence="15">Ubiquitin-protein ligase which is mainly involved pre-mRNA splicing and DNA repair. Required for pre-mRNA splicing as component of the spliceosome.</text>
</comment>
<dbReference type="GO" id="GO:0000974">
    <property type="term" value="C:Prp19 complex"/>
    <property type="evidence" value="ECO:0007669"/>
    <property type="project" value="UniProtKB-UniRule"/>
</dbReference>
<evidence type="ECO:0000256" key="6">
    <source>
        <dbReference type="ARBA" id="ARBA00022679"/>
    </source>
</evidence>
<dbReference type="CDD" id="cd16656">
    <property type="entry name" value="RING-Ubox_PRP19"/>
    <property type="match status" value="1"/>
</dbReference>
<dbReference type="PANTHER" id="PTHR43995">
    <property type="entry name" value="PRE-MRNA-PROCESSING FACTOR 19"/>
    <property type="match status" value="1"/>
</dbReference>
<dbReference type="InterPro" id="IPR003613">
    <property type="entry name" value="Ubox_domain"/>
</dbReference>
<dbReference type="PROSITE" id="PS51698">
    <property type="entry name" value="U_BOX"/>
    <property type="match status" value="1"/>
</dbReference>
<evidence type="ECO:0000256" key="10">
    <source>
        <dbReference type="ARBA" id="ARBA00022786"/>
    </source>
</evidence>
<dbReference type="InterPro" id="IPR015943">
    <property type="entry name" value="WD40/YVTN_repeat-like_dom_sf"/>
</dbReference>
<evidence type="ECO:0000256" key="12">
    <source>
        <dbReference type="ARBA" id="ARBA00023204"/>
    </source>
</evidence>
<evidence type="ECO:0000256" key="9">
    <source>
        <dbReference type="ARBA" id="ARBA00022763"/>
    </source>
</evidence>
<evidence type="ECO:0000256" key="2">
    <source>
        <dbReference type="ARBA" id="ARBA00004906"/>
    </source>
</evidence>
<sequence>MFCALSGESPEEPVVSKVSGSVFEKRLILKFITDNGRDPVSGEELTVDDLLPLKLTNKFIKPRPPAASSIPNLLMSLQNEWDSVMLETYQLKQQYHTARQELSNALYENDAAKRVIARIMVERDEARAALAAVQAAYPAPGPESSDSNEMDVDEAPQFSVDMVAALEKMEETAADLHQQRRKRKVPATCATADEVTAYTQLLAINAPKAHTALAVDLAQPTVAGEKQDWILTGGNGGKVKILDRSNDGKAVASINAGKSIIRDVAWIDKEGSSPAFLTAGDDKIVRLFEVEHPNDTSFGISKAKETWNKHTKAVLAIKVHPTKEHFVSASSDASWAVHNIATGQTLNRYIHSDTRTAFHSLDIHPDGMIFATGCSDTVVRLWDMKSQSSATDFVGHLGGGNITGVSFSENGYHLATCSDAEAVVRIWDLRKMTNLRTIEIEAAKAKGCTAVRFDYSGQFFGVACGDELRTYRIKQWDQLCNLAGHTSEVASFKFGTDSKYIVSGGRKGEILVNGVAPA</sequence>
<dbReference type="SUPFAM" id="SSF50978">
    <property type="entry name" value="WD40 repeat-like"/>
    <property type="match status" value="1"/>
</dbReference>
<evidence type="ECO:0000256" key="13">
    <source>
        <dbReference type="ARBA" id="ARBA00023242"/>
    </source>
</evidence>
<dbReference type="PROSITE" id="PS50294">
    <property type="entry name" value="WD_REPEATS_REGION"/>
    <property type="match status" value="1"/>
</dbReference>
<dbReference type="InterPro" id="IPR013915">
    <property type="entry name" value="Prp19_cc"/>
</dbReference>
<comment type="catalytic activity">
    <reaction evidence="15">
        <text>S-ubiquitinyl-[E2 ubiquitin-conjugating enzyme]-L-cysteine + [acceptor protein]-L-lysine = [E2 ubiquitin-conjugating enzyme]-L-cysteine + N(6)-ubiquitinyl-[acceptor protein]-L-lysine.</text>
        <dbReference type="EC" id="2.3.2.27"/>
    </reaction>
</comment>
<feature type="repeat" description="WD" evidence="14">
    <location>
        <begin position="351"/>
        <end position="392"/>
    </location>
</feature>
<dbReference type="InterPro" id="IPR001680">
    <property type="entry name" value="WD40_rpt"/>
</dbReference>
<keyword evidence="8" id="KW-0677">Repeat</keyword>
<dbReference type="SUPFAM" id="SSF57850">
    <property type="entry name" value="RING/U-box"/>
    <property type="match status" value="1"/>
</dbReference>
<dbReference type="EC" id="2.3.2.27" evidence="15"/>
<dbReference type="GO" id="GO:0061630">
    <property type="term" value="F:ubiquitin protein ligase activity"/>
    <property type="evidence" value="ECO:0007669"/>
    <property type="project" value="UniProtKB-UniRule"/>
</dbReference>
<dbReference type="FunFam" id="3.30.40.10:FF:000027">
    <property type="entry name" value="Pre-mRNA-processing factor 19, putative"/>
    <property type="match status" value="1"/>
</dbReference>
<dbReference type="InterPro" id="IPR055340">
    <property type="entry name" value="RING-Ubox_PRP19"/>
</dbReference>
<comment type="similarity">
    <text evidence="3 15">Belongs to the WD repeat PRP19 family.</text>
</comment>
<dbReference type="PROSITE" id="PS50082">
    <property type="entry name" value="WD_REPEATS_2"/>
    <property type="match status" value="1"/>
</dbReference>
<name>A0AAD5TPZ8_9FUNG</name>
<dbReference type="GO" id="GO:0071006">
    <property type="term" value="C:U2-type catalytic step 1 spliceosome"/>
    <property type="evidence" value="ECO:0007669"/>
    <property type="project" value="TreeGrafter"/>
</dbReference>
<evidence type="ECO:0000256" key="14">
    <source>
        <dbReference type="PROSITE-ProRule" id="PRU00221"/>
    </source>
</evidence>
<dbReference type="PANTHER" id="PTHR43995:SF1">
    <property type="entry name" value="PRE-MRNA-PROCESSING FACTOR 19"/>
    <property type="match status" value="1"/>
</dbReference>
<comment type="subcellular location">
    <subcellularLocation>
        <location evidence="1 15">Nucleus</location>
    </subcellularLocation>
</comment>
<evidence type="ECO:0000256" key="8">
    <source>
        <dbReference type="ARBA" id="ARBA00022737"/>
    </source>
</evidence>
<dbReference type="GO" id="GO:0000398">
    <property type="term" value="P:mRNA splicing, via spliceosome"/>
    <property type="evidence" value="ECO:0007669"/>
    <property type="project" value="InterPro"/>
</dbReference>
<comment type="pathway">
    <text evidence="2 15">Protein modification; protein ubiquitination.</text>
</comment>
<keyword evidence="7 15" id="KW-0747">Spliceosome</keyword>
<dbReference type="InterPro" id="IPR013083">
    <property type="entry name" value="Znf_RING/FYVE/PHD"/>
</dbReference>
<keyword evidence="4 14" id="KW-0853">WD repeat</keyword>
<evidence type="ECO:0000256" key="4">
    <source>
        <dbReference type="ARBA" id="ARBA00022574"/>
    </source>
</evidence>
<keyword evidence="5 15" id="KW-0507">mRNA processing</keyword>
<evidence type="ECO:0000313" key="18">
    <source>
        <dbReference type="Proteomes" id="UP001212152"/>
    </source>
</evidence>
<comment type="caution">
    <text evidence="17">The sequence shown here is derived from an EMBL/GenBank/DDBJ whole genome shotgun (WGS) entry which is preliminary data.</text>
</comment>
<dbReference type="Proteomes" id="UP001212152">
    <property type="component" value="Unassembled WGS sequence"/>
</dbReference>
<reference evidence="17" key="1">
    <citation type="submission" date="2020-05" db="EMBL/GenBank/DDBJ databases">
        <title>Phylogenomic resolution of chytrid fungi.</title>
        <authorList>
            <person name="Stajich J.E."/>
            <person name="Amses K."/>
            <person name="Simmons R."/>
            <person name="Seto K."/>
            <person name="Myers J."/>
            <person name="Bonds A."/>
            <person name="Quandt C.A."/>
            <person name="Barry K."/>
            <person name="Liu P."/>
            <person name="Grigoriev I."/>
            <person name="Longcore J.E."/>
            <person name="James T.Y."/>
        </authorList>
    </citation>
    <scope>NUCLEOTIDE SEQUENCE</scope>
    <source>
        <strain evidence="17">JEL0379</strain>
    </source>
</reference>
<organism evidence="17 18">
    <name type="scientific">Geranomyces variabilis</name>
    <dbReference type="NCBI Taxonomy" id="109894"/>
    <lineage>
        <taxon>Eukaryota</taxon>
        <taxon>Fungi</taxon>
        <taxon>Fungi incertae sedis</taxon>
        <taxon>Chytridiomycota</taxon>
        <taxon>Chytridiomycota incertae sedis</taxon>
        <taxon>Chytridiomycetes</taxon>
        <taxon>Spizellomycetales</taxon>
        <taxon>Powellomycetaceae</taxon>
        <taxon>Geranomyces</taxon>
    </lineage>
</organism>
<keyword evidence="13 15" id="KW-0539">Nucleus</keyword>
<evidence type="ECO:0000256" key="7">
    <source>
        <dbReference type="ARBA" id="ARBA00022728"/>
    </source>
</evidence>
<dbReference type="Gene3D" id="2.130.10.10">
    <property type="entry name" value="YVTN repeat-like/Quinoprotein amine dehydrogenase"/>
    <property type="match status" value="1"/>
</dbReference>
<evidence type="ECO:0000256" key="1">
    <source>
        <dbReference type="ARBA" id="ARBA00004123"/>
    </source>
</evidence>
<keyword evidence="9 15" id="KW-0227">DNA damage</keyword>
<dbReference type="EMBL" id="JADGJQ010000008">
    <property type="protein sequence ID" value="KAJ3182776.1"/>
    <property type="molecule type" value="Genomic_DNA"/>
</dbReference>
<proteinExistence type="inferred from homology"/>
<gene>
    <name evidence="17" type="ORF">HDU87_008115</name>
</gene>
<evidence type="ECO:0000256" key="3">
    <source>
        <dbReference type="ARBA" id="ARBA00006388"/>
    </source>
</evidence>
<keyword evidence="6 15" id="KW-0808">Transferase</keyword>
<dbReference type="GO" id="GO:0070534">
    <property type="term" value="P:protein K63-linked ubiquitination"/>
    <property type="evidence" value="ECO:0007669"/>
    <property type="project" value="UniProtKB-UniRule"/>
</dbReference>
<dbReference type="AlphaFoldDB" id="A0AAD5TPZ8"/>
<keyword evidence="10 15" id="KW-0833">Ubl conjugation pathway</keyword>
<protein>
    <recommendedName>
        <fullName evidence="15">Pre-mRNA-processing factor 19</fullName>
        <ecNumber evidence="15">2.3.2.27</ecNumber>
    </recommendedName>
</protein>
<dbReference type="GO" id="GO:0006281">
    <property type="term" value="P:DNA repair"/>
    <property type="evidence" value="ECO:0007669"/>
    <property type="project" value="UniProtKB-KW"/>
</dbReference>
<comment type="subunit">
    <text evidence="15">Homotetramer.</text>
</comment>
<dbReference type="InterPro" id="IPR036322">
    <property type="entry name" value="WD40_repeat_dom_sf"/>
</dbReference>
<feature type="domain" description="U-box" evidence="16">
    <location>
        <begin position="1"/>
        <end position="71"/>
    </location>
</feature>
<keyword evidence="11 15" id="KW-0508">mRNA splicing</keyword>
<dbReference type="GO" id="GO:0005737">
    <property type="term" value="C:cytoplasm"/>
    <property type="evidence" value="ECO:0007669"/>
    <property type="project" value="TreeGrafter"/>
</dbReference>
<dbReference type="Gene3D" id="3.30.40.10">
    <property type="entry name" value="Zinc/RING finger domain, C3HC4 (zinc finger)"/>
    <property type="match status" value="1"/>
</dbReference>
<keyword evidence="12 15" id="KW-0234">DNA repair</keyword>
<evidence type="ECO:0000256" key="5">
    <source>
        <dbReference type="ARBA" id="ARBA00022664"/>
    </source>
</evidence>
<evidence type="ECO:0000313" key="17">
    <source>
        <dbReference type="EMBL" id="KAJ3182776.1"/>
    </source>
</evidence>
<dbReference type="Pfam" id="PF08606">
    <property type="entry name" value="Prp19"/>
    <property type="match status" value="1"/>
</dbReference>
<evidence type="ECO:0000259" key="16">
    <source>
        <dbReference type="PROSITE" id="PS51698"/>
    </source>
</evidence>